<feature type="compositionally biased region" description="Polar residues" evidence="1">
    <location>
        <begin position="255"/>
        <end position="271"/>
    </location>
</feature>
<feature type="compositionally biased region" description="Low complexity" evidence="1">
    <location>
        <begin position="272"/>
        <end position="286"/>
    </location>
</feature>
<accession>A0A4R4ZBZ8</accession>
<evidence type="ECO:0000313" key="3">
    <source>
        <dbReference type="Proteomes" id="UP000294947"/>
    </source>
</evidence>
<organism evidence="2 3">
    <name type="scientific">Saccharopolyspora elongata</name>
    <dbReference type="NCBI Taxonomy" id="2530387"/>
    <lineage>
        <taxon>Bacteria</taxon>
        <taxon>Bacillati</taxon>
        <taxon>Actinomycetota</taxon>
        <taxon>Actinomycetes</taxon>
        <taxon>Pseudonocardiales</taxon>
        <taxon>Pseudonocardiaceae</taxon>
        <taxon>Saccharopolyspora</taxon>
    </lineage>
</organism>
<feature type="region of interest" description="Disordered" evidence="1">
    <location>
        <begin position="255"/>
        <end position="286"/>
    </location>
</feature>
<proteinExistence type="predicted"/>
<dbReference type="Proteomes" id="UP000294947">
    <property type="component" value="Unassembled WGS sequence"/>
</dbReference>
<keyword evidence="3" id="KW-1185">Reference proteome</keyword>
<dbReference type="OrthoDB" id="3695672at2"/>
<feature type="region of interest" description="Disordered" evidence="1">
    <location>
        <begin position="327"/>
        <end position="402"/>
    </location>
</feature>
<name>A0A4R4ZBZ8_9PSEU</name>
<dbReference type="EMBL" id="SMKW01000002">
    <property type="protein sequence ID" value="TDD55928.1"/>
    <property type="molecule type" value="Genomic_DNA"/>
</dbReference>
<feature type="compositionally biased region" description="Polar residues" evidence="1">
    <location>
        <begin position="361"/>
        <end position="371"/>
    </location>
</feature>
<evidence type="ECO:0000256" key="1">
    <source>
        <dbReference type="SAM" id="MobiDB-lite"/>
    </source>
</evidence>
<protein>
    <submittedName>
        <fullName evidence="2">Uncharacterized protein</fullName>
    </submittedName>
</protein>
<gene>
    <name evidence="2" type="ORF">E1288_01810</name>
</gene>
<sequence>MTVELNFSASPDPSNASQIVDDLKSTIQAVQNKDWQTGDFGGAGAGLQVLGSVSDPLSALAGAGFGFLAESVSFLAEPLQQLAGDPSSIASGAEGFQNAGRAVSTIASEYGQSTGPETSGWSGEAAAGYLKTGAELVDGINGLGQAGVALAEAAAGAGEAVAKTLQEVTTLVNEAVGKIIMIMNQAIAAAQATFGASIAAAIPQAVQVAVEYGGRIMGHLQTLLSSAQNLMKHVDSTAKAVASLTDKIVQISELAQQSTGSPRSTTAQSTRSGLSGLPSGSPIPGSAYEGSPYSAAAGTAAAGATSSLAGSPRLAAAGYATANPVGANPGSSGSTYSASAGAGSQSGSPYMAAGGPMARPANSSEAATTRKNPYEATWPDPDSSETTQYGTGQYGAPPPGNA</sequence>
<feature type="compositionally biased region" description="Low complexity" evidence="1">
    <location>
        <begin position="330"/>
        <end position="348"/>
    </location>
</feature>
<dbReference type="AlphaFoldDB" id="A0A4R4ZBZ8"/>
<comment type="caution">
    <text evidence="2">The sequence shown here is derived from an EMBL/GenBank/DDBJ whole genome shotgun (WGS) entry which is preliminary data.</text>
</comment>
<dbReference type="RefSeq" id="WP_132479671.1">
    <property type="nucleotide sequence ID" value="NZ_SMKW01000002.1"/>
</dbReference>
<evidence type="ECO:0000313" key="2">
    <source>
        <dbReference type="EMBL" id="TDD55928.1"/>
    </source>
</evidence>
<reference evidence="2 3" key="1">
    <citation type="submission" date="2019-03" db="EMBL/GenBank/DDBJ databases">
        <title>Draft genome sequences of novel Actinobacteria.</title>
        <authorList>
            <person name="Sahin N."/>
            <person name="Ay H."/>
            <person name="Saygin H."/>
        </authorList>
    </citation>
    <scope>NUCLEOTIDE SEQUENCE [LARGE SCALE GENOMIC DNA]</scope>
    <source>
        <strain evidence="2 3">7K502</strain>
    </source>
</reference>